<name>A0A1J1J385_9DIPT</name>
<evidence type="ECO:0000313" key="1">
    <source>
        <dbReference type="EMBL" id="CRL06244.1"/>
    </source>
</evidence>
<sequence>MSTNGIECYHHGISRLRILNFMTFPLSSDPKKGITIATEAKSNLIVPRWKAITRELHYRPH</sequence>
<evidence type="ECO:0000313" key="2">
    <source>
        <dbReference type="Proteomes" id="UP000183832"/>
    </source>
</evidence>
<reference evidence="1 2" key="1">
    <citation type="submission" date="2015-04" db="EMBL/GenBank/DDBJ databases">
        <authorList>
            <person name="Syromyatnikov M.Y."/>
            <person name="Popov V.N."/>
        </authorList>
    </citation>
    <scope>NUCLEOTIDE SEQUENCE [LARGE SCALE GENOMIC DNA]</scope>
</reference>
<proteinExistence type="predicted"/>
<accession>A0A1J1J385</accession>
<keyword evidence="2" id="KW-1185">Reference proteome</keyword>
<dbReference type="AlphaFoldDB" id="A0A1J1J385"/>
<organism evidence="1 2">
    <name type="scientific">Clunio marinus</name>
    <dbReference type="NCBI Taxonomy" id="568069"/>
    <lineage>
        <taxon>Eukaryota</taxon>
        <taxon>Metazoa</taxon>
        <taxon>Ecdysozoa</taxon>
        <taxon>Arthropoda</taxon>
        <taxon>Hexapoda</taxon>
        <taxon>Insecta</taxon>
        <taxon>Pterygota</taxon>
        <taxon>Neoptera</taxon>
        <taxon>Endopterygota</taxon>
        <taxon>Diptera</taxon>
        <taxon>Nematocera</taxon>
        <taxon>Chironomoidea</taxon>
        <taxon>Chironomidae</taxon>
        <taxon>Clunio</taxon>
    </lineage>
</organism>
<dbReference type="EMBL" id="CVRI01000066">
    <property type="protein sequence ID" value="CRL06244.1"/>
    <property type="molecule type" value="Genomic_DNA"/>
</dbReference>
<dbReference type="Proteomes" id="UP000183832">
    <property type="component" value="Unassembled WGS sequence"/>
</dbReference>
<gene>
    <name evidence="1" type="ORF">CLUMA_CG019389</name>
</gene>
<protein>
    <submittedName>
        <fullName evidence="1">CLUMA_CG019389, isoform A</fullName>
    </submittedName>
</protein>